<feature type="region of interest" description="Disordered" evidence="3">
    <location>
        <begin position="1"/>
        <end position="55"/>
    </location>
</feature>
<accession>A0A316VGL6</accession>
<dbReference type="GeneID" id="37019036"/>
<evidence type="ECO:0000313" key="8">
    <source>
        <dbReference type="Proteomes" id="UP000245771"/>
    </source>
</evidence>
<feature type="domain" description="T4 RNA ligase 1-like N-terminal" evidence="6">
    <location>
        <begin position="115"/>
        <end position="360"/>
    </location>
</feature>
<feature type="domain" description="tRNA ligase phosphodiesterase" evidence="4">
    <location>
        <begin position="655"/>
        <end position="866"/>
    </location>
</feature>
<dbReference type="PANTHER" id="PTHR32004">
    <property type="entry name" value="TRNA LIGASE"/>
    <property type="match status" value="1"/>
</dbReference>
<evidence type="ECO:0000256" key="3">
    <source>
        <dbReference type="SAM" id="MobiDB-lite"/>
    </source>
</evidence>
<dbReference type="RefSeq" id="XP_025355443.1">
    <property type="nucleotide sequence ID" value="XM_025497255.1"/>
</dbReference>
<feature type="domain" description="tRNA ligase kinase" evidence="5">
    <location>
        <begin position="474"/>
        <end position="644"/>
    </location>
</feature>
<dbReference type="GO" id="GO:0003972">
    <property type="term" value="F:RNA ligase (ATP) activity"/>
    <property type="evidence" value="ECO:0007669"/>
    <property type="project" value="UniProtKB-UniRule"/>
</dbReference>
<dbReference type="InterPro" id="IPR015966">
    <property type="entry name" value="tRNA_lig_kin_fungi"/>
</dbReference>
<keyword evidence="1" id="KW-0819">tRNA processing</keyword>
<dbReference type="Pfam" id="PF08303">
    <property type="entry name" value="tRNA_lig_kinase"/>
    <property type="match status" value="1"/>
</dbReference>
<reference evidence="7 8" key="1">
    <citation type="journal article" date="2018" name="Mol. Biol. Evol.">
        <title>Broad Genomic Sampling Reveals a Smut Pathogenic Ancestry of the Fungal Clade Ustilaginomycotina.</title>
        <authorList>
            <person name="Kijpornyongpan T."/>
            <person name="Mondo S.J."/>
            <person name="Barry K."/>
            <person name="Sandor L."/>
            <person name="Lee J."/>
            <person name="Lipzen A."/>
            <person name="Pangilinan J."/>
            <person name="LaButti K."/>
            <person name="Hainaut M."/>
            <person name="Henrissat B."/>
            <person name="Grigoriev I.V."/>
            <person name="Spatafora J.W."/>
            <person name="Aime M.C."/>
        </authorList>
    </citation>
    <scope>NUCLEOTIDE SEQUENCE [LARGE SCALE GENOMIC DNA]</scope>
    <source>
        <strain evidence="7 8">MCA 3882</strain>
    </source>
</reference>
<feature type="compositionally biased region" description="Low complexity" evidence="3">
    <location>
        <begin position="15"/>
        <end position="25"/>
    </location>
</feature>
<dbReference type="EC" id="6.5.1.3" evidence="1"/>
<dbReference type="Pfam" id="PF09511">
    <property type="entry name" value="RNA_lig_T4_1"/>
    <property type="match status" value="1"/>
</dbReference>
<dbReference type="Gene3D" id="3.40.50.300">
    <property type="entry name" value="P-loop containing nucleotide triphosphate hydrolases"/>
    <property type="match status" value="1"/>
</dbReference>
<dbReference type="Pfam" id="PF08302">
    <property type="entry name" value="tRNA_lig_CPD"/>
    <property type="match status" value="1"/>
</dbReference>
<dbReference type="InterPro" id="IPR015965">
    <property type="entry name" value="tRNA_lig_PDEase"/>
</dbReference>
<dbReference type="GO" id="GO:0005524">
    <property type="term" value="F:ATP binding"/>
    <property type="evidence" value="ECO:0007669"/>
    <property type="project" value="UniProtKB-UniRule"/>
</dbReference>
<feature type="region of interest" description="Disordered" evidence="3">
    <location>
        <begin position="440"/>
        <end position="464"/>
    </location>
</feature>
<dbReference type="InterPro" id="IPR012387">
    <property type="entry name" value="Trl1_fun"/>
</dbReference>
<name>A0A316VGL6_9BASI</name>
<dbReference type="OrthoDB" id="276239at2759"/>
<keyword evidence="1" id="KW-0436">Ligase</keyword>
<dbReference type="InterPro" id="IPR027417">
    <property type="entry name" value="P-loop_NTPase"/>
</dbReference>
<evidence type="ECO:0000259" key="6">
    <source>
        <dbReference type="Pfam" id="PF09511"/>
    </source>
</evidence>
<protein>
    <recommendedName>
        <fullName evidence="1">tRNA ligase</fullName>
        <ecNumber evidence="1">6.5.1.3</ecNumber>
    </recommendedName>
</protein>
<organism evidence="7 8">
    <name type="scientific">Meira miltonrushii</name>
    <dbReference type="NCBI Taxonomy" id="1280837"/>
    <lineage>
        <taxon>Eukaryota</taxon>
        <taxon>Fungi</taxon>
        <taxon>Dikarya</taxon>
        <taxon>Basidiomycota</taxon>
        <taxon>Ustilaginomycotina</taxon>
        <taxon>Exobasidiomycetes</taxon>
        <taxon>Exobasidiales</taxon>
        <taxon>Brachybasidiaceae</taxon>
        <taxon>Meira</taxon>
    </lineage>
</organism>
<dbReference type="AlphaFoldDB" id="A0A316VGL6"/>
<dbReference type="GO" id="GO:0005634">
    <property type="term" value="C:nucleus"/>
    <property type="evidence" value="ECO:0007669"/>
    <property type="project" value="TreeGrafter"/>
</dbReference>
<keyword evidence="8" id="KW-1185">Reference proteome</keyword>
<dbReference type="GO" id="GO:0006388">
    <property type="term" value="P:tRNA splicing, via endonucleolytic cleavage and ligation"/>
    <property type="evidence" value="ECO:0007669"/>
    <property type="project" value="UniProtKB-UniRule"/>
</dbReference>
<evidence type="ECO:0000256" key="2">
    <source>
        <dbReference type="PIRSR" id="PIRSR019634-50"/>
    </source>
</evidence>
<dbReference type="PANTHER" id="PTHR32004:SF1">
    <property type="entry name" value="TRNA LIGASE"/>
    <property type="match status" value="1"/>
</dbReference>
<dbReference type="Proteomes" id="UP000245771">
    <property type="component" value="Unassembled WGS sequence"/>
</dbReference>
<dbReference type="GO" id="GO:0051730">
    <property type="term" value="F:GTP-dependent polyribonucleotide 5'-hydroxyl-kinase activity"/>
    <property type="evidence" value="ECO:0007669"/>
    <property type="project" value="InterPro"/>
</dbReference>
<dbReference type="InParanoid" id="A0A316VGL6"/>
<evidence type="ECO:0000256" key="1">
    <source>
        <dbReference type="PIRNR" id="PIRNR019634"/>
    </source>
</evidence>
<dbReference type="GO" id="GO:0008081">
    <property type="term" value="F:phosphoric diester hydrolase activity"/>
    <property type="evidence" value="ECO:0007669"/>
    <property type="project" value="InterPro"/>
</dbReference>
<feature type="active site" description="N6-AMP-lysine intermediate" evidence="2">
    <location>
        <position position="165"/>
    </location>
</feature>
<evidence type="ECO:0000259" key="4">
    <source>
        <dbReference type="Pfam" id="PF08302"/>
    </source>
</evidence>
<comment type="catalytic activity">
    <reaction evidence="1">
        <text>ATP + (ribonucleotide)n-3'-hydroxyl + 5'-phospho-(ribonucleotide)m = (ribonucleotide)n+m + AMP + diphosphate.</text>
        <dbReference type="EC" id="6.5.1.3"/>
    </reaction>
</comment>
<dbReference type="PIRSF" id="PIRSF019634">
    <property type="entry name" value="tRNA_lig_yeast"/>
    <property type="match status" value="1"/>
</dbReference>
<proteinExistence type="inferred from homology"/>
<dbReference type="InterPro" id="IPR019039">
    <property type="entry name" value="T4-Rnl1-like_N"/>
</dbReference>
<dbReference type="EMBL" id="KZ819603">
    <property type="protein sequence ID" value="PWN35141.1"/>
    <property type="molecule type" value="Genomic_DNA"/>
</dbReference>
<gene>
    <name evidence="7" type="ORF">FA14DRAFT_144791</name>
</gene>
<dbReference type="FunCoup" id="A0A316VGL6">
    <property type="interactions" value="188"/>
</dbReference>
<dbReference type="STRING" id="1280837.A0A316VGL6"/>
<comment type="similarity">
    <text evidence="1">Belongs to the TRL1 family.</text>
</comment>
<sequence length="868" mass="97778">MASTSSVPRRNNEDVASSSSLVSALIRVRDSGKKSNVRSTDHNVALSLGKNDTNGSAVVQEAADDDDEKQHSFSTNSVENVGQTVTLTSWKTQEFAYRKTTKVGLGEDDELPTLARGLFTMAIGTDQHRIVVRGYDKFFNEDEMPWTKKEAIAKYSSPPYELSFKENGCIIFIAALSPHQLIVTSKHSLGSNESHEVSHAQKGEQWLDKHLARRGKRKSDLALELWNRSETAVAELCDDQFEEHVLAYPAERTGLHLHGLNKNSAEFMTRPMQEVEQFAQEWGFLPTRYLTIDNLADVEKFCQSVGESGSWQGIPIEGFVVRTHKPMTDSSSKDGKDPVSPPYKTGQAWFYKVKFDEPYLMYRDWRELTRRMLSDKQKSTRPETRLFVEWCYEKLYGSKDGRQKPELNLFESFSQNKGIINLREKFIEYMNSSEGKARLAATSKKSKASNGSQAQSDAVPLNGEQNNKTFDKTLIVPIAVPGCGKTVLAVALSHLIPDFGHTQSDNVQSKKTAPTFLRNIGQELNNHDVVFADRNNHLFKHRNEIVDMIKTWQQRTDKGANRVRLIAVAWSLNTLPLNAIHHICSDRIAQRGENHQTLRSTENKDYEQILWQFLRNLETFGSGEKGGGDKGHGDSAFDKHIRLSPNASMEQNLLKLIQELMPLLGLPIPDDKKVKVALQKALEYKVSLKKEVKGAPLPRIRYYGLAIESNIIDFLPDVLAPYPTALEAFEALKESNRIIQTPHVTLVHSSEVEGGSVSAKKRWETFSQLANNPNPPLFSMFIDLIAWDDRAMALGVSEVRSEGVPDLYTLQGQQWRPHVTIGTFAESIRPFEANRVLSEADAGQNEDNVHCVRFQSSIRMQSRIKGMS</sequence>
<evidence type="ECO:0000259" key="5">
    <source>
        <dbReference type="Pfam" id="PF08303"/>
    </source>
</evidence>
<evidence type="ECO:0000313" key="7">
    <source>
        <dbReference type="EMBL" id="PWN35141.1"/>
    </source>
</evidence>